<accession>A0A5R8NEH7</accession>
<dbReference type="EMBL" id="VBUT01000011">
    <property type="protein sequence ID" value="TLF74078.1"/>
    <property type="molecule type" value="Genomic_DNA"/>
</dbReference>
<gene>
    <name evidence="1" type="ORF">FEK34_25500</name>
</gene>
<evidence type="ECO:0000313" key="2">
    <source>
        <dbReference type="Proteomes" id="UP000306378"/>
    </source>
</evidence>
<sequence length="102" mass="11346">MVSDRDTLADKLSECTYEGMSPRETADALLAEGWRPPVRVIETDDELVAASHGIVVRAKDGTIAARFDQVHGVVFGDDRPFPWSVLRAPAVVLWEPEQEARR</sequence>
<dbReference type="AlphaFoldDB" id="A0A5R8NEH7"/>
<name>A0A5R8NEH7_9NOCA</name>
<evidence type="ECO:0000313" key="1">
    <source>
        <dbReference type="EMBL" id="TLF74078.1"/>
    </source>
</evidence>
<dbReference type="Proteomes" id="UP000306378">
    <property type="component" value="Unassembled WGS sequence"/>
</dbReference>
<proteinExistence type="predicted"/>
<dbReference type="RefSeq" id="WP_138451776.1">
    <property type="nucleotide sequence ID" value="NZ_VBUT01000011.1"/>
</dbReference>
<comment type="caution">
    <text evidence="1">The sequence shown here is derived from an EMBL/GenBank/DDBJ whole genome shotgun (WGS) entry which is preliminary data.</text>
</comment>
<reference evidence="1 2" key="1">
    <citation type="submission" date="2019-05" db="EMBL/GenBank/DDBJ databases">
        <title>Genomes sequences of two Nocardia cyriacigeorgica environmental isolates, type strains Nocardia asteroides ATCC 19247 and Nocardia cyriacigeorgica DSM 44484.</title>
        <authorList>
            <person name="Vautrin F."/>
            <person name="Bergeron E."/>
            <person name="Dubost A."/>
            <person name="Abrouk D."/>
            <person name="Rodriguez Nava V."/>
            <person name="Pujic P."/>
        </authorList>
    </citation>
    <scope>NUCLEOTIDE SEQUENCE [LARGE SCALE GENOMIC DNA]</scope>
    <source>
        <strain evidence="1 2">EML 446</strain>
    </source>
</reference>
<organism evidence="1 2">
    <name type="scientific">Nocardia cyriacigeorgica</name>
    <dbReference type="NCBI Taxonomy" id="135487"/>
    <lineage>
        <taxon>Bacteria</taxon>
        <taxon>Bacillati</taxon>
        <taxon>Actinomycetota</taxon>
        <taxon>Actinomycetes</taxon>
        <taxon>Mycobacteriales</taxon>
        <taxon>Nocardiaceae</taxon>
        <taxon>Nocardia</taxon>
    </lineage>
</organism>
<protein>
    <submittedName>
        <fullName evidence="1">Uncharacterized protein</fullName>
    </submittedName>
</protein>